<dbReference type="GO" id="GO:0030976">
    <property type="term" value="F:thiamine pyrophosphate binding"/>
    <property type="evidence" value="ECO:0007669"/>
    <property type="project" value="InterPro"/>
</dbReference>
<organism evidence="6">
    <name type="scientific">Lentzea sp. NRRL S-836</name>
    <dbReference type="NCBI Taxonomy" id="1415540"/>
    <lineage>
        <taxon>Bacteria</taxon>
        <taxon>Bacillati</taxon>
        <taxon>Actinomycetota</taxon>
        <taxon>Actinomycetes</taxon>
        <taxon>Pseudonocardiales</taxon>
        <taxon>Pseudonocardiaceae</taxon>
        <taxon>Lentzea</taxon>
    </lineage>
</organism>
<protein>
    <submittedName>
        <fullName evidence="6">Phosphonopyruvate decarboxylase</fullName>
    </submittedName>
</protein>
<dbReference type="PANTHER" id="PTHR42818:SF1">
    <property type="entry name" value="SULFOPYRUVATE DECARBOXYLASE"/>
    <property type="match status" value="1"/>
</dbReference>
<dbReference type="PANTHER" id="PTHR42818">
    <property type="entry name" value="SULFOPYRUVATE DECARBOXYLASE SUBUNIT ALPHA"/>
    <property type="match status" value="1"/>
</dbReference>
<dbReference type="InterPro" id="IPR011766">
    <property type="entry name" value="TPP_enzyme_TPP-bd"/>
</dbReference>
<feature type="domain" description="Thiamine pyrophosphate enzyme N-terminal TPP-binding" evidence="5">
    <location>
        <begin position="7"/>
        <end position="106"/>
    </location>
</feature>
<proteinExistence type="predicted"/>
<dbReference type="AlphaFoldDB" id="U5YSD7"/>
<keyword evidence="6" id="KW-0670">Pyruvate</keyword>
<dbReference type="NCBIfam" id="TIGR03297">
    <property type="entry name" value="Ppyr-DeCO2ase"/>
    <property type="match status" value="1"/>
</dbReference>
<dbReference type="GO" id="GO:0033980">
    <property type="term" value="F:phosphonopyruvate decarboxylase activity"/>
    <property type="evidence" value="ECO:0007669"/>
    <property type="project" value="InterPro"/>
</dbReference>
<evidence type="ECO:0000313" key="6">
    <source>
        <dbReference type="EMBL" id="AGZ94452.1"/>
    </source>
</evidence>
<feature type="domain" description="Thiamine pyrophosphate enzyme TPP-binding" evidence="4">
    <location>
        <begin position="219"/>
        <end position="335"/>
    </location>
</feature>
<reference evidence="6" key="1">
    <citation type="journal article" date="2013" name="Proc. Natl. Acad. Sci. U.S.A.">
        <title>Diversity and abundance of phosphonate biosynthetic genes in nature.</title>
        <authorList>
            <person name="Yu X."/>
            <person name="Doroghazi J.R."/>
            <person name="Janga S.C."/>
            <person name="Zhang J.K."/>
            <person name="Circello B."/>
            <person name="Griffin B.M."/>
            <person name="Labeda D.P."/>
            <person name="Metcalf W.W."/>
        </authorList>
    </citation>
    <scope>NUCLEOTIDE SEQUENCE</scope>
    <source>
        <strain evidence="6">NRRL S-836</strain>
    </source>
</reference>
<dbReference type="GO" id="GO:0000287">
    <property type="term" value="F:magnesium ion binding"/>
    <property type="evidence" value="ECO:0007669"/>
    <property type="project" value="InterPro"/>
</dbReference>
<keyword evidence="3" id="KW-0456">Lyase</keyword>
<dbReference type="InterPro" id="IPR017684">
    <property type="entry name" value="Phosphono-pyrv_decarboxylase"/>
</dbReference>
<evidence type="ECO:0000256" key="2">
    <source>
        <dbReference type="ARBA" id="ARBA00023052"/>
    </source>
</evidence>
<dbReference type="Gene3D" id="3.40.50.970">
    <property type="match status" value="2"/>
</dbReference>
<dbReference type="CDD" id="cd07035">
    <property type="entry name" value="TPP_PYR_POX_like"/>
    <property type="match status" value="1"/>
</dbReference>
<dbReference type="EMBL" id="KF386879">
    <property type="protein sequence ID" value="AGZ94452.1"/>
    <property type="molecule type" value="Genomic_DNA"/>
</dbReference>
<dbReference type="InterPro" id="IPR051818">
    <property type="entry name" value="TPP_dependent_decarboxylase"/>
</dbReference>
<dbReference type="SUPFAM" id="SSF52518">
    <property type="entry name" value="Thiamin diphosphate-binding fold (THDP-binding)"/>
    <property type="match status" value="2"/>
</dbReference>
<dbReference type="Pfam" id="PF02776">
    <property type="entry name" value="TPP_enzyme_N"/>
    <property type="match status" value="1"/>
</dbReference>
<evidence type="ECO:0000256" key="3">
    <source>
        <dbReference type="ARBA" id="ARBA00023239"/>
    </source>
</evidence>
<accession>U5YSD7</accession>
<dbReference type="InterPro" id="IPR029061">
    <property type="entry name" value="THDP-binding"/>
</dbReference>
<sequence>MGSVIEAEVFCDALESRGFDFFTGVPCSYLQGAFAVLERRGAYVPAPNEGVAMAMAAGAQLAGRRAALLVQNSGLGNLLDPLTSLLMSYDIPLLVVMSLRGWPHAGDDEPHHEVMGRGTAALLDAVGVAHEVLGPSVDSLAAALDRAEREHRHDRCFALLVPKAALASCPVPGTGTDAVMRRADAVAAICAHLGDALVYSTTGMISRELFGLDDRPGNFYVQGSMGHAIGLGLGTAVARPDRRVVVVDGDGSALMHLGGLALVGDRKPPNLTHLVLDNGAYDSTGGQRTRAHPVAWDRLALSVGYRTAAVCRTVEQVHACLERVAGAPGPHLVAVRIAAGAGGTPPRVTSVLDNRGIQERFRFAACAATGLGVDR</sequence>
<dbReference type="GO" id="GO:0032923">
    <property type="term" value="P:organic phosphonate biosynthetic process"/>
    <property type="evidence" value="ECO:0007669"/>
    <property type="project" value="InterPro"/>
</dbReference>
<dbReference type="InterPro" id="IPR000399">
    <property type="entry name" value="TPP-bd_CS"/>
</dbReference>
<dbReference type="Pfam" id="PF02775">
    <property type="entry name" value="TPP_enzyme_C"/>
    <property type="match status" value="1"/>
</dbReference>
<dbReference type="InterPro" id="IPR012001">
    <property type="entry name" value="Thiamin_PyroP_enz_TPP-bd_dom"/>
</dbReference>
<keyword evidence="2" id="KW-0786">Thiamine pyrophosphate</keyword>
<evidence type="ECO:0000259" key="4">
    <source>
        <dbReference type="Pfam" id="PF02775"/>
    </source>
</evidence>
<name>U5YSD7_9PSEU</name>
<evidence type="ECO:0000256" key="1">
    <source>
        <dbReference type="ARBA" id="ARBA00022793"/>
    </source>
</evidence>
<dbReference type="PROSITE" id="PS00187">
    <property type="entry name" value="TPP_ENZYMES"/>
    <property type="match status" value="1"/>
</dbReference>
<evidence type="ECO:0000259" key="5">
    <source>
        <dbReference type="Pfam" id="PF02776"/>
    </source>
</evidence>
<keyword evidence="1" id="KW-0210">Decarboxylase</keyword>